<gene>
    <name evidence="2" type="ORF">Zmor_008319</name>
</gene>
<dbReference type="EMBL" id="JALNTZ010000002">
    <property type="protein sequence ID" value="KAJ3664127.1"/>
    <property type="molecule type" value="Genomic_DNA"/>
</dbReference>
<dbReference type="AlphaFoldDB" id="A0AA38IV87"/>
<reference evidence="2" key="1">
    <citation type="journal article" date="2023" name="G3 (Bethesda)">
        <title>Whole genome assemblies of Zophobas morio and Tenebrio molitor.</title>
        <authorList>
            <person name="Kaur S."/>
            <person name="Stinson S.A."/>
            <person name="diCenzo G.C."/>
        </authorList>
    </citation>
    <scope>NUCLEOTIDE SEQUENCE</scope>
    <source>
        <strain evidence="2">QUZm001</strain>
    </source>
</reference>
<sequence>MKGKLEARTRQLSPRWYQGRRPGTRDMHINRSAITDLVAVRPPKIPVSTARYRLYIFMSTSGNICTCRATVRSHERKNLCVTICLNGRKSHVNSGTYRLFEDESDHLSSATAC</sequence>
<dbReference type="Proteomes" id="UP001168821">
    <property type="component" value="Unassembled WGS sequence"/>
</dbReference>
<feature type="region of interest" description="Disordered" evidence="1">
    <location>
        <begin position="1"/>
        <end position="24"/>
    </location>
</feature>
<evidence type="ECO:0000313" key="2">
    <source>
        <dbReference type="EMBL" id="KAJ3664127.1"/>
    </source>
</evidence>
<name>A0AA38IV87_9CUCU</name>
<keyword evidence="3" id="KW-1185">Reference proteome</keyword>
<organism evidence="2 3">
    <name type="scientific">Zophobas morio</name>
    <dbReference type="NCBI Taxonomy" id="2755281"/>
    <lineage>
        <taxon>Eukaryota</taxon>
        <taxon>Metazoa</taxon>
        <taxon>Ecdysozoa</taxon>
        <taxon>Arthropoda</taxon>
        <taxon>Hexapoda</taxon>
        <taxon>Insecta</taxon>
        <taxon>Pterygota</taxon>
        <taxon>Neoptera</taxon>
        <taxon>Endopterygota</taxon>
        <taxon>Coleoptera</taxon>
        <taxon>Polyphaga</taxon>
        <taxon>Cucujiformia</taxon>
        <taxon>Tenebrionidae</taxon>
        <taxon>Zophobas</taxon>
    </lineage>
</organism>
<accession>A0AA38IV87</accession>
<comment type="caution">
    <text evidence="2">The sequence shown here is derived from an EMBL/GenBank/DDBJ whole genome shotgun (WGS) entry which is preliminary data.</text>
</comment>
<evidence type="ECO:0000256" key="1">
    <source>
        <dbReference type="SAM" id="MobiDB-lite"/>
    </source>
</evidence>
<proteinExistence type="predicted"/>
<protein>
    <submittedName>
        <fullName evidence="2">Uncharacterized protein</fullName>
    </submittedName>
</protein>
<evidence type="ECO:0000313" key="3">
    <source>
        <dbReference type="Proteomes" id="UP001168821"/>
    </source>
</evidence>